<feature type="domain" description="EAL" evidence="5">
    <location>
        <begin position="635"/>
        <end position="889"/>
    </location>
</feature>
<dbReference type="FunFam" id="3.30.70.270:FF:000001">
    <property type="entry name" value="Diguanylate cyclase domain protein"/>
    <property type="match status" value="1"/>
</dbReference>
<dbReference type="InterPro" id="IPR000160">
    <property type="entry name" value="GGDEF_dom"/>
</dbReference>
<dbReference type="FunFam" id="3.20.20.450:FF:000001">
    <property type="entry name" value="Cyclic di-GMP phosphodiesterase yahA"/>
    <property type="match status" value="1"/>
</dbReference>
<dbReference type="GO" id="GO:0006355">
    <property type="term" value="P:regulation of DNA-templated transcription"/>
    <property type="evidence" value="ECO:0007669"/>
    <property type="project" value="InterPro"/>
</dbReference>
<dbReference type="SMART" id="SM00065">
    <property type="entry name" value="GAF"/>
    <property type="match status" value="1"/>
</dbReference>
<evidence type="ECO:0000256" key="1">
    <source>
        <dbReference type="ARBA" id="ARBA00051114"/>
    </source>
</evidence>
<evidence type="ECO:0000313" key="8">
    <source>
        <dbReference type="Proteomes" id="UP000275663"/>
    </source>
</evidence>
<evidence type="ECO:0000259" key="5">
    <source>
        <dbReference type="PROSITE" id="PS50883"/>
    </source>
</evidence>
<dbReference type="CDD" id="cd01948">
    <property type="entry name" value="EAL"/>
    <property type="match status" value="1"/>
</dbReference>
<dbReference type="InterPro" id="IPR003018">
    <property type="entry name" value="GAF"/>
</dbReference>
<dbReference type="Pfam" id="PF13426">
    <property type="entry name" value="PAS_9"/>
    <property type="match status" value="1"/>
</dbReference>
<dbReference type="InterPro" id="IPR012226">
    <property type="entry name" value="Diguanyl_cyclase/Pdiesterase"/>
</dbReference>
<dbReference type="PANTHER" id="PTHR44757:SF2">
    <property type="entry name" value="BIOFILM ARCHITECTURE MAINTENANCE PROTEIN MBAA"/>
    <property type="match status" value="1"/>
</dbReference>
<dbReference type="PROSITE" id="PS50112">
    <property type="entry name" value="PAS"/>
    <property type="match status" value="1"/>
</dbReference>
<dbReference type="GO" id="GO:0071732">
    <property type="term" value="P:cellular response to nitric oxide"/>
    <property type="evidence" value="ECO:0007669"/>
    <property type="project" value="UniProtKB-ARBA"/>
</dbReference>
<dbReference type="Gene3D" id="3.30.450.20">
    <property type="entry name" value="PAS domain"/>
    <property type="match status" value="2"/>
</dbReference>
<dbReference type="InterPro" id="IPR000700">
    <property type="entry name" value="PAS-assoc_C"/>
</dbReference>
<dbReference type="SMART" id="SM00052">
    <property type="entry name" value="EAL"/>
    <property type="match status" value="1"/>
</dbReference>
<dbReference type="Gene3D" id="3.30.450.40">
    <property type="match status" value="1"/>
</dbReference>
<dbReference type="Proteomes" id="UP000275663">
    <property type="component" value="Chromosome"/>
</dbReference>
<dbReference type="InterPro" id="IPR052155">
    <property type="entry name" value="Biofilm_reg_signaling"/>
</dbReference>
<dbReference type="InterPro" id="IPR035965">
    <property type="entry name" value="PAS-like_dom_sf"/>
</dbReference>
<dbReference type="SMART" id="SM00267">
    <property type="entry name" value="GGDEF"/>
    <property type="match status" value="1"/>
</dbReference>
<dbReference type="InterPro" id="IPR013767">
    <property type="entry name" value="PAS_fold"/>
</dbReference>
<sequence length="892" mass="99503">MSQLAPISTRAKHIDADDFWQSLRLKHEQDASFFLLDGLIVHSNLAALRLLKAEDSKQVLGMMPVAFLFDPALADQEIFQKRLVKNQSGSSPLHCLCRTLDQQVIEVEVRCLGFIDDAHNLIQLTVRDLSAHPFSATPKLKPEAKIITPQVFARANEALHHEREILEMIAQDKPLAHILEDVCDRMERLLDNGSRCAILLFDADTQSLNLGAAPSLPEEYFHALKQHNKGLNSGSCGAAIASTLLCIVDDIASSPLWKDDAELALGYGLRSCWSLPIKTAFNVILGSIDVYHDDRHAPSKDEQALMIDVSALVALAIDKKNMERSLEESEERYRAVVTNLTEGIMVLASKGQILTCNPSAQRILKIKDCNAVGRRHRYFKRIISEDGATIEMRNDPASVVFRTGHPIFNLSIGLELEDHTVVWLLVNVLPINEPNSKLTSAVLISFTDTTEVRETQRQLQYIAAHDALTGLPNRHQLSQRLAQALANAQHQQKKIALLFLDLDRFKNVNDTAGHAAGDTLLCDVSTRLSSCIRSSDMLARLGGDEFVIVAEEFDSALHLKDLAERVLARMREPFLIDGNEYHLGTSIGISVYPHDAADASTLLRCADSAMYLAKESGRNNYQFFTTELNVRAQHRYALEKNLRRALTEQEFLVFYQPKVCLKTSAIVGAEALIRWQMPDVGIIPPDEFIPISEEIGLILPIGRWVLEQACLRAKYWRDEFFPDFVISVNISPKQFQDPGLFNFIQQVLNETKLPGQGLQLEITEGLLMGELDLLLPVFTSIKKLGVSISLDDFGTGFSSLSYLQRFPIDNLKIDRSFIRDIPEKQDSVVLTRAIIAMASALGLSVTAEGVEKTEQLDFLTDSGCQEMQGFLFSKPLSASDFENLLISHTPKS</sequence>
<dbReference type="RefSeq" id="WP_126128129.1">
    <property type="nucleotide sequence ID" value="NZ_CP034464.1"/>
</dbReference>
<dbReference type="SMART" id="SM00091">
    <property type="entry name" value="PAS"/>
    <property type="match status" value="2"/>
</dbReference>
<dbReference type="Gene3D" id="3.30.70.270">
    <property type="match status" value="1"/>
</dbReference>
<evidence type="ECO:0000259" key="4">
    <source>
        <dbReference type="PROSITE" id="PS50113"/>
    </source>
</evidence>
<evidence type="ECO:0000259" key="6">
    <source>
        <dbReference type="PROSITE" id="PS50887"/>
    </source>
</evidence>
<reference evidence="7 8" key="1">
    <citation type="journal article" date="2011" name="Int. J. Syst. Evol. Microbiol.">
        <title>Description of Undibacterium oligocarboniphilum sp. nov., isolated from purified water, and Undibacterium pigrum strain CCUG 49012 as the type strain of Undibacterium parvum sp. nov., and emended descriptions of the genus Undibacterium and the species Undibacterium pigrum.</title>
        <authorList>
            <person name="Eder W."/>
            <person name="Wanner G."/>
            <person name="Ludwig W."/>
            <person name="Busse H.J."/>
            <person name="Ziemke-Kageler F."/>
            <person name="Lang E."/>
        </authorList>
    </citation>
    <scope>NUCLEOTIDE SEQUENCE [LARGE SCALE GENOMIC DNA]</scope>
    <source>
        <strain evidence="7 8">DSM 23061</strain>
    </source>
</reference>
<dbReference type="InterPro" id="IPR043128">
    <property type="entry name" value="Rev_trsase/Diguanyl_cyclase"/>
</dbReference>
<evidence type="ECO:0000256" key="2">
    <source>
        <dbReference type="SAM" id="Coils"/>
    </source>
</evidence>
<dbReference type="KEGG" id="upv:EJN92_12520"/>
<dbReference type="NCBIfam" id="TIGR00229">
    <property type="entry name" value="sensory_box"/>
    <property type="match status" value="1"/>
</dbReference>
<organism evidence="7 8">
    <name type="scientific">Undibacterium parvum</name>
    <dbReference type="NCBI Taxonomy" id="401471"/>
    <lineage>
        <taxon>Bacteria</taxon>
        <taxon>Pseudomonadati</taxon>
        <taxon>Pseudomonadota</taxon>
        <taxon>Betaproteobacteria</taxon>
        <taxon>Burkholderiales</taxon>
        <taxon>Oxalobacteraceae</taxon>
        <taxon>Undibacterium</taxon>
    </lineage>
</organism>
<dbReference type="SUPFAM" id="SSF55073">
    <property type="entry name" value="Nucleotide cyclase"/>
    <property type="match status" value="1"/>
</dbReference>
<dbReference type="PROSITE" id="PS50887">
    <property type="entry name" value="GGDEF"/>
    <property type="match status" value="1"/>
</dbReference>
<dbReference type="InterPro" id="IPR035919">
    <property type="entry name" value="EAL_sf"/>
</dbReference>
<dbReference type="PROSITE" id="PS50883">
    <property type="entry name" value="EAL"/>
    <property type="match status" value="1"/>
</dbReference>
<proteinExistence type="predicted"/>
<dbReference type="PIRSF" id="PIRSF005925">
    <property type="entry name" value="Dos"/>
    <property type="match status" value="1"/>
</dbReference>
<dbReference type="InterPro" id="IPR029787">
    <property type="entry name" value="Nucleotide_cyclase"/>
</dbReference>
<dbReference type="InterPro" id="IPR000014">
    <property type="entry name" value="PAS"/>
</dbReference>
<evidence type="ECO:0000313" key="7">
    <source>
        <dbReference type="EMBL" id="AZP12750.1"/>
    </source>
</evidence>
<dbReference type="GO" id="GO:0071111">
    <property type="term" value="F:cyclic-guanylate-specific phosphodiesterase activity"/>
    <property type="evidence" value="ECO:0007669"/>
    <property type="project" value="UniProtKB-EC"/>
</dbReference>
<dbReference type="PROSITE" id="PS50113">
    <property type="entry name" value="PAC"/>
    <property type="match status" value="1"/>
</dbReference>
<dbReference type="InterPro" id="IPR001633">
    <property type="entry name" value="EAL_dom"/>
</dbReference>
<dbReference type="Pfam" id="PF13185">
    <property type="entry name" value="GAF_2"/>
    <property type="match status" value="1"/>
</dbReference>
<feature type="domain" description="PAS" evidence="3">
    <location>
        <begin position="329"/>
        <end position="374"/>
    </location>
</feature>
<dbReference type="SUPFAM" id="SSF55785">
    <property type="entry name" value="PYP-like sensor domain (PAS domain)"/>
    <property type="match status" value="1"/>
</dbReference>
<feature type="domain" description="PAC" evidence="4">
    <location>
        <begin position="408"/>
        <end position="461"/>
    </location>
</feature>
<accession>A0A3Q9BRL7</accession>
<dbReference type="NCBIfam" id="TIGR00254">
    <property type="entry name" value="GGDEF"/>
    <property type="match status" value="1"/>
</dbReference>
<dbReference type="Pfam" id="PF00990">
    <property type="entry name" value="GGDEF"/>
    <property type="match status" value="1"/>
</dbReference>
<name>A0A3Q9BRL7_9BURK</name>
<evidence type="ECO:0000259" key="3">
    <source>
        <dbReference type="PROSITE" id="PS50112"/>
    </source>
</evidence>
<dbReference type="OrthoDB" id="9813903at2"/>
<protein>
    <submittedName>
        <fullName evidence="7">EAL domain-containing protein</fullName>
    </submittedName>
</protein>
<dbReference type="PANTHER" id="PTHR44757">
    <property type="entry name" value="DIGUANYLATE CYCLASE DGCP"/>
    <property type="match status" value="1"/>
</dbReference>
<dbReference type="InterPro" id="IPR029016">
    <property type="entry name" value="GAF-like_dom_sf"/>
</dbReference>
<dbReference type="CDD" id="cd01949">
    <property type="entry name" value="GGDEF"/>
    <property type="match status" value="1"/>
</dbReference>
<feature type="coiled-coil region" evidence="2">
    <location>
        <begin position="312"/>
        <end position="339"/>
    </location>
</feature>
<dbReference type="Pfam" id="PF00563">
    <property type="entry name" value="EAL"/>
    <property type="match status" value="1"/>
</dbReference>
<keyword evidence="8" id="KW-1185">Reference proteome</keyword>
<dbReference type="SUPFAM" id="SSF141868">
    <property type="entry name" value="EAL domain-like"/>
    <property type="match status" value="1"/>
</dbReference>
<dbReference type="Gene3D" id="3.20.20.450">
    <property type="entry name" value="EAL domain"/>
    <property type="match status" value="1"/>
</dbReference>
<keyword evidence="2" id="KW-0175">Coiled coil</keyword>
<gene>
    <name evidence="7" type="ORF">EJN92_12520</name>
</gene>
<comment type="catalytic activity">
    <reaction evidence="1">
        <text>3',3'-c-di-GMP + H2O = 5'-phosphoguanylyl(3'-&gt;5')guanosine + H(+)</text>
        <dbReference type="Rhea" id="RHEA:24902"/>
        <dbReference type="ChEBI" id="CHEBI:15377"/>
        <dbReference type="ChEBI" id="CHEBI:15378"/>
        <dbReference type="ChEBI" id="CHEBI:58754"/>
        <dbReference type="ChEBI" id="CHEBI:58805"/>
        <dbReference type="EC" id="3.1.4.52"/>
    </reaction>
    <physiologicalReaction direction="left-to-right" evidence="1">
        <dbReference type="Rhea" id="RHEA:24903"/>
    </physiologicalReaction>
</comment>
<dbReference type="Pfam" id="PF00989">
    <property type="entry name" value="PAS"/>
    <property type="match status" value="1"/>
</dbReference>
<dbReference type="SUPFAM" id="SSF55781">
    <property type="entry name" value="GAF domain-like"/>
    <property type="match status" value="1"/>
</dbReference>
<feature type="domain" description="GGDEF" evidence="6">
    <location>
        <begin position="493"/>
        <end position="626"/>
    </location>
</feature>
<dbReference type="AlphaFoldDB" id="A0A3Q9BRL7"/>
<dbReference type="EMBL" id="CP034464">
    <property type="protein sequence ID" value="AZP12750.1"/>
    <property type="molecule type" value="Genomic_DNA"/>
</dbReference>